<feature type="compositionally biased region" description="Low complexity" evidence="1">
    <location>
        <begin position="688"/>
        <end position="708"/>
    </location>
</feature>
<feature type="region of interest" description="Disordered" evidence="1">
    <location>
        <begin position="1"/>
        <end position="102"/>
    </location>
</feature>
<feature type="compositionally biased region" description="Low complexity" evidence="1">
    <location>
        <begin position="121"/>
        <end position="133"/>
    </location>
</feature>
<accession>A0AAD6TNL4</accession>
<evidence type="ECO:0000256" key="1">
    <source>
        <dbReference type="SAM" id="MobiDB-lite"/>
    </source>
</evidence>
<feature type="compositionally biased region" description="Acidic residues" evidence="1">
    <location>
        <begin position="709"/>
        <end position="726"/>
    </location>
</feature>
<feature type="compositionally biased region" description="Acidic residues" evidence="1">
    <location>
        <begin position="507"/>
        <end position="522"/>
    </location>
</feature>
<feature type="compositionally biased region" description="Polar residues" evidence="1">
    <location>
        <begin position="175"/>
        <end position="187"/>
    </location>
</feature>
<feature type="region of interest" description="Disordered" evidence="1">
    <location>
        <begin position="490"/>
        <end position="876"/>
    </location>
</feature>
<feature type="compositionally biased region" description="Low complexity" evidence="1">
    <location>
        <begin position="199"/>
        <end position="215"/>
    </location>
</feature>
<feature type="compositionally biased region" description="Basic and acidic residues" evidence="1">
    <location>
        <begin position="528"/>
        <end position="566"/>
    </location>
</feature>
<organism evidence="2 3">
    <name type="scientific">Mycena belliarum</name>
    <dbReference type="NCBI Taxonomy" id="1033014"/>
    <lineage>
        <taxon>Eukaryota</taxon>
        <taxon>Fungi</taxon>
        <taxon>Dikarya</taxon>
        <taxon>Basidiomycota</taxon>
        <taxon>Agaricomycotina</taxon>
        <taxon>Agaricomycetes</taxon>
        <taxon>Agaricomycetidae</taxon>
        <taxon>Agaricales</taxon>
        <taxon>Marasmiineae</taxon>
        <taxon>Mycenaceae</taxon>
        <taxon>Mycena</taxon>
    </lineage>
</organism>
<dbReference type="PANTHER" id="PTHR12751:SF18">
    <property type="entry name" value="PHOSPHATASE AND ACTIN REGULATOR 1"/>
    <property type="match status" value="1"/>
</dbReference>
<evidence type="ECO:0000313" key="2">
    <source>
        <dbReference type="EMBL" id="KAJ7075000.1"/>
    </source>
</evidence>
<gene>
    <name evidence="2" type="ORF">B0H15DRAFT_806506</name>
</gene>
<feature type="region of interest" description="Disordered" evidence="1">
    <location>
        <begin position="120"/>
        <end position="320"/>
    </location>
</feature>
<reference evidence="2" key="1">
    <citation type="submission" date="2023-03" db="EMBL/GenBank/DDBJ databases">
        <title>Massive genome expansion in bonnet fungi (Mycena s.s.) driven by repeated elements and novel gene families across ecological guilds.</title>
        <authorList>
            <consortium name="Lawrence Berkeley National Laboratory"/>
            <person name="Harder C.B."/>
            <person name="Miyauchi S."/>
            <person name="Viragh M."/>
            <person name="Kuo A."/>
            <person name="Thoen E."/>
            <person name="Andreopoulos B."/>
            <person name="Lu D."/>
            <person name="Skrede I."/>
            <person name="Drula E."/>
            <person name="Henrissat B."/>
            <person name="Morin E."/>
            <person name="Kohler A."/>
            <person name="Barry K."/>
            <person name="LaButti K."/>
            <person name="Morin E."/>
            <person name="Salamov A."/>
            <person name="Lipzen A."/>
            <person name="Mereny Z."/>
            <person name="Hegedus B."/>
            <person name="Baldrian P."/>
            <person name="Stursova M."/>
            <person name="Weitz H."/>
            <person name="Taylor A."/>
            <person name="Grigoriev I.V."/>
            <person name="Nagy L.G."/>
            <person name="Martin F."/>
            <person name="Kauserud H."/>
        </authorList>
    </citation>
    <scope>NUCLEOTIDE SEQUENCE</scope>
    <source>
        <strain evidence="2">CBHHK173m</strain>
    </source>
</reference>
<name>A0AAD6TNL4_9AGAR</name>
<dbReference type="Proteomes" id="UP001222325">
    <property type="component" value="Unassembled WGS sequence"/>
</dbReference>
<feature type="region of interest" description="Disordered" evidence="1">
    <location>
        <begin position="377"/>
        <end position="448"/>
    </location>
</feature>
<dbReference type="EMBL" id="JARJCN010000106">
    <property type="protein sequence ID" value="KAJ7075000.1"/>
    <property type="molecule type" value="Genomic_DNA"/>
</dbReference>
<evidence type="ECO:0000313" key="3">
    <source>
        <dbReference type="Proteomes" id="UP001222325"/>
    </source>
</evidence>
<feature type="compositionally biased region" description="Basic and acidic residues" evidence="1">
    <location>
        <begin position="309"/>
        <end position="319"/>
    </location>
</feature>
<feature type="compositionally biased region" description="Low complexity" evidence="1">
    <location>
        <begin position="254"/>
        <end position="280"/>
    </location>
</feature>
<evidence type="ECO:0008006" key="4">
    <source>
        <dbReference type="Google" id="ProtNLM"/>
    </source>
</evidence>
<feature type="compositionally biased region" description="Low complexity" evidence="1">
    <location>
        <begin position="837"/>
        <end position="846"/>
    </location>
</feature>
<feature type="compositionally biased region" description="Acidic residues" evidence="1">
    <location>
        <begin position="384"/>
        <end position="393"/>
    </location>
</feature>
<dbReference type="AlphaFoldDB" id="A0AAD6TNL4"/>
<feature type="compositionally biased region" description="Polar residues" evidence="1">
    <location>
        <begin position="216"/>
        <end position="229"/>
    </location>
</feature>
<feature type="compositionally biased region" description="Low complexity" evidence="1">
    <location>
        <begin position="403"/>
        <end position="427"/>
    </location>
</feature>
<feature type="compositionally biased region" description="Acidic residues" evidence="1">
    <location>
        <begin position="739"/>
        <end position="755"/>
    </location>
</feature>
<protein>
    <recommendedName>
        <fullName evidence="4">Protein BNI4</fullName>
    </recommendedName>
</protein>
<keyword evidence="3" id="KW-1185">Reference proteome</keyword>
<comment type="caution">
    <text evidence="2">The sequence shown here is derived from an EMBL/GenBank/DDBJ whole genome shotgun (WGS) entry which is preliminary data.</text>
</comment>
<sequence>MAILAPPDWQYSPRDPAMDKGPTPSSSSSSSPSPQPQRPHQLPPSQSQPQQQQYPFQQQPQGTWTPSLAAPPFYPNAFYQNQPMPPMGAQAPYSPPASPYFDPANAQLAQWAYQQMMFNAQQQHIPQQQQDFFSPPPAMHGQFNPFPSGTPPPRPGDAPQQQQYAGFHPYRRPSRQQSGHSESSATPPQDWRPQPPYSRPDASGSSSSVDSQGRPRTNSNNSQGRRSSPSPVPSAKATPSVGAPPPRPHHRNGSSSSTHSAHSAHSSQTSSSPASGSSSTAKLPRPSPLSQGIVAAPQPSARAPNPTSRSERRISRDDSSLALSSLSLLATRADAASAVARDGGRTEVKGNGLKGRLRRALSFNASVALKEEVDAADADAAAGGEDDDGDDSDASIKASVVNPARTAAASSSSAAPAPGRAAVPVGGAQTGGLPAGAQVPMPKKKSRAASLFNSRLNASTDNISLSSTVSSASVMIRKLGSMGRLARRNSLAGITALFKDKKRREDGEEGEGEAGAGEEGDTEGVGAEGKKGKDKDKDKKKDKDKGKKGKEKEKDKDKGRRGKGEASEASVSHATAELEAGDWSVPEAGAGGMTGLSPAAKLARQHTLKSNAEAAAKAKEAAARQAAALANANAGANGAGGVPTWERNTTTRSPGRQRGGVAVAEDGTRVLVEESESDDEGYGPPPSHMQQQQQMQQMQQHQQMQQQQWDDEDDDEWGLMGGEEDDTIRLDAGAQGGEYAEEDGGYGEGYGDDQEPWGTGVRRSVERARQPARGILKHAGTYDQSSYAPEVAGGHNPALRARSNSYNAPPSNELGPLARMPSPDPDHIDGLHRHGSHSSQHGQSSPHMPPDGKRSSVPSLPPLAFDSAGVGFESPQATPTKATYAAAGSGPGAPSPVTVAAPSPMFSHPNSSAPALSTLGLGYGSGAAPLAHRAATAPSKKLAFASNLSVYDTFSASMYDRRSEPATWSRLTPALAQRIKEELNSYKMEEMEVHAASRIHTQFFV</sequence>
<proteinExistence type="predicted"/>
<dbReference type="GO" id="GO:0030036">
    <property type="term" value="P:actin cytoskeleton organization"/>
    <property type="evidence" value="ECO:0007669"/>
    <property type="project" value="TreeGrafter"/>
</dbReference>
<dbReference type="PANTHER" id="PTHR12751">
    <property type="entry name" value="PHOSPHATASE AND ACTIN REGULATOR PHACTR"/>
    <property type="match status" value="1"/>
</dbReference>
<feature type="compositionally biased region" description="Low complexity" evidence="1">
    <location>
        <begin position="623"/>
        <end position="636"/>
    </location>
</feature>
<dbReference type="GO" id="GO:0003779">
    <property type="term" value="F:actin binding"/>
    <property type="evidence" value="ECO:0007669"/>
    <property type="project" value="TreeGrafter"/>
</dbReference>
<feature type="compositionally biased region" description="Low complexity" evidence="1">
    <location>
        <begin position="24"/>
        <end position="61"/>
    </location>
</feature>